<feature type="domain" description="SprT-like" evidence="1">
    <location>
        <begin position="12"/>
        <end position="69"/>
    </location>
</feature>
<comment type="caution">
    <text evidence="2">The sequence shown here is derived from an EMBL/GenBank/DDBJ whole genome shotgun (WGS) entry which is preliminary data.</text>
</comment>
<gene>
    <name evidence="2" type="ORF">M6B38_394185</name>
</gene>
<sequence>MSGVRKKLKERSKGICSTGTCRYCDRGVCEIRIFVVLRKVHPDTDLKNVLLHEMIHAFLWINCGKKEHRRTLEKKLKKWLISANQGRASVEK</sequence>
<dbReference type="PANTHER" id="PTHR21220">
    <property type="entry name" value="DNA-DEPENDENT METALLOPROTEASE SPRTN"/>
    <property type="match status" value="1"/>
</dbReference>
<dbReference type="GO" id="GO:0003697">
    <property type="term" value="F:single-stranded DNA binding"/>
    <property type="evidence" value="ECO:0007669"/>
    <property type="project" value="InterPro"/>
</dbReference>
<evidence type="ECO:0000313" key="2">
    <source>
        <dbReference type="EMBL" id="KAJ6820891.1"/>
    </source>
</evidence>
<dbReference type="Proteomes" id="UP001140949">
    <property type="component" value="Unassembled WGS sequence"/>
</dbReference>
<dbReference type="EMBL" id="JANAVB010025196">
    <property type="protein sequence ID" value="KAJ6820891.1"/>
    <property type="molecule type" value="Genomic_DNA"/>
</dbReference>
<protein>
    <recommendedName>
        <fullName evidence="1">SprT-like domain-containing protein</fullName>
    </recommendedName>
</protein>
<dbReference type="AlphaFoldDB" id="A0AAX6FY27"/>
<dbReference type="Pfam" id="PF10263">
    <property type="entry name" value="SprT-like"/>
    <property type="match status" value="1"/>
</dbReference>
<reference evidence="2" key="1">
    <citation type="journal article" date="2023" name="GigaByte">
        <title>Genome assembly of the bearded iris, Iris pallida Lam.</title>
        <authorList>
            <person name="Bruccoleri R.E."/>
            <person name="Oakeley E.J."/>
            <person name="Faust A.M.E."/>
            <person name="Altorfer M."/>
            <person name="Dessus-Babus S."/>
            <person name="Burckhardt D."/>
            <person name="Oertli M."/>
            <person name="Naumann U."/>
            <person name="Petersen F."/>
            <person name="Wong J."/>
        </authorList>
    </citation>
    <scope>NUCLEOTIDE SEQUENCE</scope>
    <source>
        <strain evidence="2">GSM-AAB239-AS_SAM_17_03QT</strain>
    </source>
</reference>
<dbReference type="InterPro" id="IPR044245">
    <property type="entry name" value="Spartan"/>
</dbReference>
<accession>A0AAX6FY27</accession>
<proteinExistence type="predicted"/>
<dbReference type="GO" id="GO:0005634">
    <property type="term" value="C:nucleus"/>
    <property type="evidence" value="ECO:0007669"/>
    <property type="project" value="TreeGrafter"/>
</dbReference>
<name>A0AAX6FY27_IRIPA</name>
<dbReference type="PANTHER" id="PTHR21220:SF0">
    <property type="entry name" value="DNA-DEPENDENT METALLOPROTEASE SPRTN"/>
    <property type="match status" value="1"/>
</dbReference>
<dbReference type="GO" id="GO:0004222">
    <property type="term" value="F:metalloendopeptidase activity"/>
    <property type="evidence" value="ECO:0007669"/>
    <property type="project" value="InterPro"/>
</dbReference>
<keyword evidence="3" id="KW-1185">Reference proteome</keyword>
<dbReference type="GO" id="GO:0006974">
    <property type="term" value="P:DNA damage response"/>
    <property type="evidence" value="ECO:0007669"/>
    <property type="project" value="InterPro"/>
</dbReference>
<dbReference type="InterPro" id="IPR006640">
    <property type="entry name" value="SprT-like_domain"/>
</dbReference>
<reference evidence="2" key="2">
    <citation type="submission" date="2023-04" db="EMBL/GenBank/DDBJ databases">
        <authorList>
            <person name="Bruccoleri R.E."/>
            <person name="Oakeley E.J."/>
            <person name="Faust A.-M."/>
            <person name="Dessus-Babus S."/>
            <person name="Altorfer M."/>
            <person name="Burckhardt D."/>
            <person name="Oertli M."/>
            <person name="Naumann U."/>
            <person name="Petersen F."/>
            <person name="Wong J."/>
        </authorList>
    </citation>
    <scope>NUCLEOTIDE SEQUENCE</scope>
    <source>
        <strain evidence="2">GSM-AAB239-AS_SAM_17_03QT</strain>
        <tissue evidence="2">Leaf</tissue>
    </source>
</reference>
<organism evidence="2 3">
    <name type="scientific">Iris pallida</name>
    <name type="common">Sweet iris</name>
    <dbReference type="NCBI Taxonomy" id="29817"/>
    <lineage>
        <taxon>Eukaryota</taxon>
        <taxon>Viridiplantae</taxon>
        <taxon>Streptophyta</taxon>
        <taxon>Embryophyta</taxon>
        <taxon>Tracheophyta</taxon>
        <taxon>Spermatophyta</taxon>
        <taxon>Magnoliopsida</taxon>
        <taxon>Liliopsida</taxon>
        <taxon>Asparagales</taxon>
        <taxon>Iridaceae</taxon>
        <taxon>Iridoideae</taxon>
        <taxon>Irideae</taxon>
        <taxon>Iris</taxon>
    </lineage>
</organism>
<evidence type="ECO:0000313" key="3">
    <source>
        <dbReference type="Proteomes" id="UP001140949"/>
    </source>
</evidence>
<evidence type="ECO:0000259" key="1">
    <source>
        <dbReference type="Pfam" id="PF10263"/>
    </source>
</evidence>
<dbReference type="GO" id="GO:0031593">
    <property type="term" value="F:polyubiquitin modification-dependent protein binding"/>
    <property type="evidence" value="ECO:0007669"/>
    <property type="project" value="TreeGrafter"/>
</dbReference>